<dbReference type="InterPro" id="IPR001381">
    <property type="entry name" value="DHquinase_I"/>
</dbReference>
<keyword evidence="3 5" id="KW-0456">Lyase</keyword>
<keyword evidence="2 5" id="KW-0057">Aromatic amino acid biosynthesis</keyword>
<feature type="binding site" evidence="5">
    <location>
        <position position="82"/>
    </location>
    <ligand>
        <name>3-dehydroquinate</name>
        <dbReference type="ChEBI" id="CHEBI:32364"/>
    </ligand>
</feature>
<feature type="binding site" evidence="5">
    <location>
        <position position="232"/>
    </location>
    <ligand>
        <name>3-dehydroquinate</name>
        <dbReference type="ChEBI" id="CHEBI:32364"/>
    </ligand>
</feature>
<feature type="binding site" evidence="5">
    <location>
        <position position="236"/>
    </location>
    <ligand>
        <name>3-dehydroquinate</name>
        <dbReference type="ChEBI" id="CHEBI:32364"/>
    </ligand>
</feature>
<dbReference type="GO" id="GO:0009073">
    <property type="term" value="P:aromatic amino acid family biosynthetic process"/>
    <property type="evidence" value="ECO:0007669"/>
    <property type="project" value="UniProtKB-KW"/>
</dbReference>
<feature type="binding site" evidence="5">
    <location>
        <begin position="46"/>
        <end position="48"/>
    </location>
    <ligand>
        <name>3-dehydroquinate</name>
        <dbReference type="ChEBI" id="CHEBI:32364"/>
    </ligand>
</feature>
<dbReference type="PANTHER" id="PTHR43699">
    <property type="entry name" value="3-DEHYDROQUINATE DEHYDRATASE"/>
    <property type="match status" value="1"/>
</dbReference>
<dbReference type="Pfam" id="PF01487">
    <property type="entry name" value="DHquinase_I"/>
    <property type="match status" value="1"/>
</dbReference>
<keyword evidence="4 5" id="KW-0704">Schiff base</keyword>
<dbReference type="GO" id="GO:0003855">
    <property type="term" value="F:3-dehydroquinate dehydratase activity"/>
    <property type="evidence" value="ECO:0007669"/>
    <property type="project" value="UniProtKB-UniRule"/>
</dbReference>
<accession>A0A410PS94</accession>
<comment type="caution">
    <text evidence="5">Lacks conserved residue(s) required for the propagation of feature annotation.</text>
</comment>
<dbReference type="PANTHER" id="PTHR43699:SF1">
    <property type="entry name" value="3-DEHYDROQUINATE DEHYDRATASE"/>
    <property type="match status" value="1"/>
</dbReference>
<comment type="catalytic activity">
    <reaction evidence="1 5">
        <text>3-dehydroquinate = 3-dehydroshikimate + H2O</text>
        <dbReference type="Rhea" id="RHEA:21096"/>
        <dbReference type="ChEBI" id="CHEBI:15377"/>
        <dbReference type="ChEBI" id="CHEBI:16630"/>
        <dbReference type="ChEBI" id="CHEBI:32364"/>
        <dbReference type="EC" id="4.2.1.10"/>
    </reaction>
</comment>
<comment type="similarity">
    <text evidence="5">Belongs to the type-I 3-dehydroquinase family.</text>
</comment>
<evidence type="ECO:0000256" key="4">
    <source>
        <dbReference type="ARBA" id="ARBA00023270"/>
    </source>
</evidence>
<dbReference type="KEGG" id="amij:EQM06_00310"/>
<sequence length="256" mass="28686">MKTIQIRNLIIGEGRPKLCVPIVDKTEEEILANADMLRTLPIDLIEWRADFFQEVMDPERVTDTLFKLRKLLKNMPILFTFRTAKEGGERQLEPKSYAELNKTAEETGCIDLIDIEAFLCTAFTPSMISEAHRNQVKVIASNHDFTGTPPKSEMLSRLCQMQEQGADMVKLAVMPKTTRDLLTLLDTTLEMNEKHAKVPVVTMSMSELGSLSRICGEYFGSAITFGSVQKASAPGQIEAGELAQILNIVHRNLQKT</sequence>
<dbReference type="GO" id="GO:0046279">
    <property type="term" value="P:3,4-dihydroxybenzoate biosynthetic process"/>
    <property type="evidence" value="ECO:0007669"/>
    <property type="project" value="TreeGrafter"/>
</dbReference>
<dbReference type="InterPro" id="IPR013785">
    <property type="entry name" value="Aldolase_TIM"/>
</dbReference>
<dbReference type="RefSeq" id="WP_128744444.1">
    <property type="nucleotide sequence ID" value="NZ_CP035281.1"/>
</dbReference>
<dbReference type="OrthoDB" id="9813659at2"/>
<evidence type="ECO:0000313" key="6">
    <source>
        <dbReference type="EMBL" id="QAT41790.1"/>
    </source>
</evidence>
<dbReference type="FunFam" id="3.20.20.70:FF:000047">
    <property type="entry name" value="3-dehydroquinate dehydratase"/>
    <property type="match status" value="1"/>
</dbReference>
<evidence type="ECO:0000256" key="5">
    <source>
        <dbReference type="HAMAP-Rule" id="MF_00214"/>
    </source>
</evidence>
<organism evidence="6 7">
    <name type="scientific">Aminipila luticellarii</name>
    <dbReference type="NCBI Taxonomy" id="2507160"/>
    <lineage>
        <taxon>Bacteria</taxon>
        <taxon>Bacillati</taxon>
        <taxon>Bacillota</taxon>
        <taxon>Clostridia</taxon>
        <taxon>Peptostreptococcales</taxon>
        <taxon>Anaerovoracaceae</taxon>
        <taxon>Aminipila</taxon>
    </lineage>
</organism>
<keyword evidence="7" id="KW-1185">Reference proteome</keyword>
<dbReference type="HAMAP" id="MF_00214">
    <property type="entry name" value="AroD"/>
    <property type="match status" value="1"/>
</dbReference>
<gene>
    <name evidence="5" type="primary">aroD</name>
    <name evidence="6" type="ORF">EQM06_00310</name>
</gene>
<dbReference type="SUPFAM" id="SSF51569">
    <property type="entry name" value="Aldolase"/>
    <property type="match status" value="1"/>
</dbReference>
<evidence type="ECO:0000256" key="2">
    <source>
        <dbReference type="ARBA" id="ARBA00023141"/>
    </source>
</evidence>
<evidence type="ECO:0000313" key="7">
    <source>
        <dbReference type="Proteomes" id="UP000287601"/>
    </source>
</evidence>
<dbReference type="EC" id="4.2.1.10" evidence="5"/>
<reference evidence="6 7" key="1">
    <citation type="submission" date="2019-01" db="EMBL/GenBank/DDBJ databases">
        <title>Draft genomes of a novel of Aminipila strains.</title>
        <authorList>
            <person name="Ma S."/>
        </authorList>
    </citation>
    <scope>NUCLEOTIDE SEQUENCE [LARGE SCALE GENOMIC DNA]</scope>
    <source>
        <strain evidence="7">JN-39</strain>
    </source>
</reference>
<dbReference type="Proteomes" id="UP000287601">
    <property type="component" value="Chromosome"/>
</dbReference>
<name>A0A410PS94_9FIRM</name>
<dbReference type="AlphaFoldDB" id="A0A410PS94"/>
<comment type="function">
    <text evidence="5">Involved in the third step of the chorismate pathway, which leads to the biosynthesis of aromatic amino acids. Catalyzes the cis-dehydration of 3-dehydroquinate (DHQ) and introduces the first double bond of the aromatic ring to yield 3-dehydroshikimate.</text>
</comment>
<dbReference type="InterPro" id="IPR050146">
    <property type="entry name" value="Type-I_3-dehydroquinase"/>
</dbReference>
<dbReference type="EMBL" id="CP035281">
    <property type="protein sequence ID" value="QAT41790.1"/>
    <property type="molecule type" value="Genomic_DNA"/>
</dbReference>
<evidence type="ECO:0000256" key="3">
    <source>
        <dbReference type="ARBA" id="ARBA00023239"/>
    </source>
</evidence>
<feature type="active site" description="Schiff-base intermediate with substrate" evidence="5">
    <location>
        <position position="170"/>
    </location>
</feature>
<evidence type="ECO:0000256" key="1">
    <source>
        <dbReference type="ARBA" id="ARBA00001864"/>
    </source>
</evidence>
<feature type="active site" description="Proton donor/acceptor" evidence="5">
    <location>
        <position position="143"/>
    </location>
</feature>
<protein>
    <recommendedName>
        <fullName evidence="5">3-dehydroquinate dehydratase</fullName>
        <shortName evidence="5">3-dehydroquinase</shortName>
        <ecNumber evidence="5">4.2.1.10</ecNumber>
    </recommendedName>
    <alternativeName>
        <fullName evidence="5">Type I DHQase</fullName>
    </alternativeName>
    <alternativeName>
        <fullName evidence="5">Type I dehydroquinase</fullName>
        <shortName evidence="5">DHQ1</shortName>
    </alternativeName>
</protein>
<keyword evidence="5" id="KW-0028">Amino-acid biosynthesis</keyword>
<dbReference type="CDD" id="cd00502">
    <property type="entry name" value="DHQase_I"/>
    <property type="match status" value="1"/>
</dbReference>
<dbReference type="GO" id="GO:0009423">
    <property type="term" value="P:chorismate biosynthetic process"/>
    <property type="evidence" value="ECO:0007669"/>
    <property type="project" value="UniProtKB-UniRule"/>
</dbReference>
<dbReference type="Gene3D" id="3.20.20.70">
    <property type="entry name" value="Aldolase class I"/>
    <property type="match status" value="1"/>
</dbReference>
<proteinExistence type="inferred from homology"/>
<comment type="pathway">
    <text evidence="5">Metabolic intermediate biosynthesis; chorismate biosynthesis; chorismate from D-erythrose 4-phosphate and phosphoenolpyruvate: step 3/7.</text>
</comment>
<dbReference type="UniPathway" id="UPA00053">
    <property type="reaction ID" value="UER00086"/>
</dbReference>
<dbReference type="GO" id="GO:0008652">
    <property type="term" value="P:amino acid biosynthetic process"/>
    <property type="evidence" value="ECO:0007669"/>
    <property type="project" value="UniProtKB-KW"/>
</dbReference>
<comment type="subunit">
    <text evidence="5">Homodimer.</text>
</comment>
<feature type="binding site" evidence="5">
    <location>
        <position position="213"/>
    </location>
    <ligand>
        <name>3-dehydroquinate</name>
        <dbReference type="ChEBI" id="CHEBI:32364"/>
    </ligand>
</feature>
<dbReference type="NCBIfam" id="TIGR01093">
    <property type="entry name" value="aroD"/>
    <property type="match status" value="1"/>
</dbReference>